<dbReference type="PANTHER" id="PTHR36812">
    <property type="entry name" value="NEUROFILAMENT TRIPLET M PROTEIN-LIKE PROTEIN"/>
    <property type="match status" value="1"/>
</dbReference>
<feature type="compositionally biased region" description="Basic residues" evidence="2">
    <location>
        <begin position="254"/>
        <end position="266"/>
    </location>
</feature>
<protein>
    <submittedName>
        <fullName evidence="3">Uncharacterized protein</fullName>
    </submittedName>
</protein>
<dbReference type="EMBL" id="BQXS01011624">
    <property type="protein sequence ID" value="GKT14814.1"/>
    <property type="molecule type" value="Genomic_DNA"/>
</dbReference>
<reference evidence="3" key="1">
    <citation type="submission" date="2022-03" db="EMBL/GenBank/DDBJ databases">
        <title>Draft genome sequence of Aduncisulcus paluster, a free-living microaerophilic Fornicata.</title>
        <authorList>
            <person name="Yuyama I."/>
            <person name="Kume K."/>
            <person name="Tamura T."/>
            <person name="Inagaki Y."/>
            <person name="Hashimoto T."/>
        </authorList>
    </citation>
    <scope>NUCLEOTIDE SEQUENCE</scope>
    <source>
        <strain evidence="3">NY0171</strain>
    </source>
</reference>
<evidence type="ECO:0000313" key="3">
    <source>
        <dbReference type="EMBL" id="GKT14814.1"/>
    </source>
</evidence>
<feature type="compositionally biased region" description="Gly residues" evidence="2">
    <location>
        <begin position="619"/>
        <end position="632"/>
    </location>
</feature>
<feature type="compositionally biased region" description="Basic and acidic residues" evidence="2">
    <location>
        <begin position="69"/>
        <end position="87"/>
    </location>
</feature>
<feature type="region of interest" description="Disordered" evidence="2">
    <location>
        <begin position="467"/>
        <end position="496"/>
    </location>
</feature>
<evidence type="ECO:0000256" key="2">
    <source>
        <dbReference type="SAM" id="MobiDB-lite"/>
    </source>
</evidence>
<feature type="region of interest" description="Disordered" evidence="2">
    <location>
        <begin position="117"/>
        <end position="151"/>
    </location>
</feature>
<feature type="compositionally biased region" description="Basic and acidic residues" evidence="2">
    <location>
        <begin position="735"/>
        <end position="745"/>
    </location>
</feature>
<evidence type="ECO:0000313" key="4">
    <source>
        <dbReference type="Proteomes" id="UP001057375"/>
    </source>
</evidence>
<gene>
    <name evidence="3" type="ORF">ADUPG1_010563</name>
</gene>
<feature type="compositionally biased region" description="Basic and acidic residues" evidence="2">
    <location>
        <begin position="1"/>
        <end position="34"/>
    </location>
</feature>
<dbReference type="Proteomes" id="UP001057375">
    <property type="component" value="Unassembled WGS sequence"/>
</dbReference>
<proteinExistence type="predicted"/>
<feature type="non-terminal residue" evidence="3">
    <location>
        <position position="1"/>
    </location>
</feature>
<dbReference type="PANTHER" id="PTHR36812:SF9">
    <property type="entry name" value="MYB-LIKE PROTEIN X ISOFORM X1"/>
    <property type="match status" value="1"/>
</dbReference>
<organism evidence="3 4">
    <name type="scientific">Aduncisulcus paluster</name>
    <dbReference type="NCBI Taxonomy" id="2918883"/>
    <lineage>
        <taxon>Eukaryota</taxon>
        <taxon>Metamonada</taxon>
        <taxon>Carpediemonas-like organisms</taxon>
        <taxon>Aduncisulcus</taxon>
    </lineage>
</organism>
<feature type="region of interest" description="Disordered" evidence="2">
    <location>
        <begin position="1"/>
        <end position="104"/>
    </location>
</feature>
<feature type="non-terminal residue" evidence="3">
    <location>
        <position position="795"/>
    </location>
</feature>
<name>A0ABQ5JX87_9EUKA</name>
<keyword evidence="1" id="KW-0175">Coiled coil</keyword>
<evidence type="ECO:0000256" key="1">
    <source>
        <dbReference type="SAM" id="Coils"/>
    </source>
</evidence>
<sequence>QKKREEKEREKAEKERLKKEEKERKEREAKEKAEASSSGKPTDGAQKPNGGRSTTRKPPPKPASTPKNGNDKKKEEGKEGEKKKEEPVAPPLPPAFINPALQDVLYREEQRQRLLADWQSKHQYSSGGGEEGEGAESGASYGPQPPEELKNKITFEPMELSKEETAVFKSMVKKASAFLKTQLKQAEKEMKEAKKAAAQSNWPYLPFLRTLDLEELEIILSKRKCAGLRGYVHEFLRLHPEFEERKRKEEEEKKKKKKKSRPKKKGKIDLSEVFQKRDEEWKLIHDQSSHLSRGFPYVSLEFGPFKLPRTLSAQIELEKRINQPIYAHSMLVQYCISQGVMFDDGSGLTKVPGLYDGTQVEQSLSLPLDSCVPSRKNAVPPGVCVNPIVSVSSSALSHHPAVLSLSYTPINTQPPAAYPSTLLTYLDCFYKCEYVFNETHNEMKGIIFDKGSVIKEIEQELKKRVKAMKKADGDDEKKKPKGGSSGSRDKAKGPTKHQIGTLLDAAIDEFTYKWFNAEETVNSIELPLICDRSEIQEQILPDLIKIREEILVKMEAALDVVKKAPILGYGMFDPSSCVAVKAKFTHPLLKVEKVPQQRVFCCIAPVDPNEEEKKNEGNPRGGQRSGGSGGSSGKPKKGEEEEEKKLPGPLYTEAHEFLAYPPSSISPSSADLLNRGDSILCCMSSEVIKKKEEDRKKREYEEKMLEEEKKFRQKREEEERRQRQEEEGGSSGKPKKGEEEEEKKLPGPLYTEAHEFLAYPPSSISPSSADLLNRGDSILCCMSSEVIKGEDINMD</sequence>
<comment type="caution">
    <text evidence="3">The sequence shown here is derived from an EMBL/GenBank/DDBJ whole genome shotgun (WGS) entry which is preliminary data.</text>
</comment>
<keyword evidence="4" id="KW-1185">Reference proteome</keyword>
<feature type="coiled-coil region" evidence="1">
    <location>
        <begin position="169"/>
        <end position="199"/>
    </location>
</feature>
<accession>A0ABQ5JX87</accession>
<feature type="compositionally biased region" description="Basic and acidic residues" evidence="2">
    <location>
        <begin position="692"/>
        <end position="726"/>
    </location>
</feature>
<feature type="compositionally biased region" description="Basic and acidic residues" evidence="2">
    <location>
        <begin position="636"/>
        <end position="646"/>
    </location>
</feature>
<feature type="region of interest" description="Disordered" evidence="2">
    <location>
        <begin position="246"/>
        <end position="269"/>
    </location>
</feature>
<feature type="compositionally biased region" description="Basic and acidic residues" evidence="2">
    <location>
        <begin position="469"/>
        <end position="478"/>
    </location>
</feature>
<feature type="region of interest" description="Disordered" evidence="2">
    <location>
        <begin position="610"/>
        <end position="646"/>
    </location>
</feature>
<feature type="region of interest" description="Disordered" evidence="2">
    <location>
        <begin position="692"/>
        <end position="748"/>
    </location>
</feature>